<dbReference type="Proteomes" id="UP000765509">
    <property type="component" value="Unassembled WGS sequence"/>
</dbReference>
<sequence>MDAYQTFLEDFEDVDEDKPYEVTPDTNHSSGHESTPPPPRRNPPKRQPVRSAVHDYLEKLTPIGECIEDKQCFHFIYKCRHFSSNKIGIMDKNTSNLKKHCDKFCGRVSAWEAKIYGAIDPCLGARLAAEEQELLQKELVEALVSLKF</sequence>
<gene>
    <name evidence="2" type="ORF">O181_016697</name>
</gene>
<reference evidence="2" key="1">
    <citation type="submission" date="2021-03" db="EMBL/GenBank/DDBJ databases">
        <title>Draft genome sequence of rust myrtle Austropuccinia psidii MF-1, a brazilian biotype.</title>
        <authorList>
            <person name="Quecine M.C."/>
            <person name="Pachon D.M.R."/>
            <person name="Bonatelli M.L."/>
            <person name="Correr F.H."/>
            <person name="Franceschini L.M."/>
            <person name="Leite T.F."/>
            <person name="Margarido G.R.A."/>
            <person name="Almeida C.A."/>
            <person name="Ferrarezi J.A."/>
            <person name="Labate C.A."/>
        </authorList>
    </citation>
    <scope>NUCLEOTIDE SEQUENCE</scope>
    <source>
        <strain evidence="2">MF-1</strain>
    </source>
</reference>
<feature type="region of interest" description="Disordered" evidence="1">
    <location>
        <begin position="1"/>
        <end position="49"/>
    </location>
</feature>
<comment type="caution">
    <text evidence="2">The sequence shown here is derived from an EMBL/GenBank/DDBJ whole genome shotgun (WGS) entry which is preliminary data.</text>
</comment>
<evidence type="ECO:0000256" key="1">
    <source>
        <dbReference type="SAM" id="MobiDB-lite"/>
    </source>
</evidence>
<name>A0A9Q3GRX6_9BASI</name>
<feature type="compositionally biased region" description="Polar residues" evidence="1">
    <location>
        <begin position="24"/>
        <end position="33"/>
    </location>
</feature>
<protein>
    <submittedName>
        <fullName evidence="2">Uncharacterized protein</fullName>
    </submittedName>
</protein>
<accession>A0A9Q3GRX6</accession>
<proteinExistence type="predicted"/>
<organism evidence="2 3">
    <name type="scientific">Austropuccinia psidii MF-1</name>
    <dbReference type="NCBI Taxonomy" id="1389203"/>
    <lineage>
        <taxon>Eukaryota</taxon>
        <taxon>Fungi</taxon>
        <taxon>Dikarya</taxon>
        <taxon>Basidiomycota</taxon>
        <taxon>Pucciniomycotina</taxon>
        <taxon>Pucciniomycetes</taxon>
        <taxon>Pucciniales</taxon>
        <taxon>Sphaerophragmiaceae</taxon>
        <taxon>Austropuccinia</taxon>
    </lineage>
</organism>
<dbReference type="EMBL" id="AVOT02004661">
    <property type="protein sequence ID" value="MBW0476982.1"/>
    <property type="molecule type" value="Genomic_DNA"/>
</dbReference>
<dbReference type="AlphaFoldDB" id="A0A9Q3GRX6"/>
<evidence type="ECO:0000313" key="3">
    <source>
        <dbReference type="Proteomes" id="UP000765509"/>
    </source>
</evidence>
<feature type="compositionally biased region" description="Acidic residues" evidence="1">
    <location>
        <begin position="9"/>
        <end position="18"/>
    </location>
</feature>
<keyword evidence="3" id="KW-1185">Reference proteome</keyword>
<evidence type="ECO:0000313" key="2">
    <source>
        <dbReference type="EMBL" id="MBW0476982.1"/>
    </source>
</evidence>